<dbReference type="Proteomes" id="UP000266861">
    <property type="component" value="Unassembled WGS sequence"/>
</dbReference>
<organism evidence="3 4">
    <name type="scientific">Diversispora epigaea</name>
    <dbReference type="NCBI Taxonomy" id="1348612"/>
    <lineage>
        <taxon>Eukaryota</taxon>
        <taxon>Fungi</taxon>
        <taxon>Fungi incertae sedis</taxon>
        <taxon>Mucoromycota</taxon>
        <taxon>Glomeromycotina</taxon>
        <taxon>Glomeromycetes</taxon>
        <taxon>Diversisporales</taxon>
        <taxon>Diversisporaceae</taxon>
        <taxon>Diversispora</taxon>
    </lineage>
</organism>
<comment type="caution">
    <text evidence="3">The sequence shown here is derived from an EMBL/GenBank/DDBJ whole genome shotgun (WGS) entry which is preliminary data.</text>
</comment>
<evidence type="ECO:0000259" key="2">
    <source>
        <dbReference type="Pfam" id="PF21056"/>
    </source>
</evidence>
<feature type="domain" description="Replication origin-binding protein" evidence="1">
    <location>
        <begin position="525"/>
        <end position="691"/>
    </location>
</feature>
<feature type="domain" description="ZSWIM1/3 RNaseH-like" evidence="2">
    <location>
        <begin position="1020"/>
        <end position="1129"/>
    </location>
</feature>
<dbReference type="STRING" id="1348612.A0A397J6R8"/>
<evidence type="ECO:0008006" key="5">
    <source>
        <dbReference type="Google" id="ProtNLM"/>
    </source>
</evidence>
<evidence type="ECO:0000313" key="3">
    <source>
        <dbReference type="EMBL" id="RHZ80480.1"/>
    </source>
</evidence>
<reference evidence="3 4" key="1">
    <citation type="submission" date="2018-08" db="EMBL/GenBank/DDBJ databases">
        <title>Genome and evolution of the arbuscular mycorrhizal fungus Diversispora epigaea (formerly Glomus versiforme) and its bacterial endosymbionts.</title>
        <authorList>
            <person name="Sun X."/>
            <person name="Fei Z."/>
            <person name="Harrison M."/>
        </authorList>
    </citation>
    <scope>NUCLEOTIDE SEQUENCE [LARGE SCALE GENOMIC DNA]</scope>
    <source>
        <strain evidence="3 4">IT104</strain>
    </source>
</reference>
<evidence type="ECO:0000259" key="1">
    <source>
        <dbReference type="Pfam" id="PF02399"/>
    </source>
</evidence>
<dbReference type="GO" id="GO:0003688">
    <property type="term" value="F:DNA replication origin binding"/>
    <property type="evidence" value="ECO:0007669"/>
    <property type="project" value="InterPro"/>
</dbReference>
<dbReference type="PANTHER" id="PTHR31569">
    <property type="entry name" value="SWIM-TYPE DOMAIN-CONTAINING PROTEIN"/>
    <property type="match status" value="1"/>
</dbReference>
<dbReference type="GO" id="GO:0006260">
    <property type="term" value="P:DNA replication"/>
    <property type="evidence" value="ECO:0007669"/>
    <property type="project" value="InterPro"/>
</dbReference>
<dbReference type="InterPro" id="IPR003450">
    <property type="entry name" value="Replication_origin-bd"/>
</dbReference>
<name>A0A397J6R8_9GLOM</name>
<gene>
    <name evidence="3" type="ORF">Glove_135g93</name>
</gene>
<dbReference type="OrthoDB" id="5330842at2759"/>
<dbReference type="InterPro" id="IPR052579">
    <property type="entry name" value="Zinc_finger_SWIM"/>
</dbReference>
<dbReference type="Pfam" id="PF21056">
    <property type="entry name" value="ZSWIM1-3_RNaseH-like"/>
    <property type="match status" value="1"/>
</dbReference>
<proteinExistence type="predicted"/>
<dbReference type="InterPro" id="IPR048324">
    <property type="entry name" value="ZSWIM1-3_RNaseH-like"/>
</dbReference>
<accession>A0A397J6R8</accession>
<dbReference type="PANTHER" id="PTHR31569:SF4">
    <property type="entry name" value="SWIM-TYPE DOMAIN-CONTAINING PROTEIN"/>
    <property type="match status" value="1"/>
</dbReference>
<dbReference type="Pfam" id="PF02399">
    <property type="entry name" value="Herpes_ori_bp"/>
    <property type="match status" value="1"/>
</dbReference>
<dbReference type="GO" id="GO:0005524">
    <property type="term" value="F:ATP binding"/>
    <property type="evidence" value="ECO:0007669"/>
    <property type="project" value="InterPro"/>
</dbReference>
<protein>
    <recommendedName>
        <fullName evidence="5">Replication origin-binding protein domain-containing protein</fullName>
    </recommendedName>
</protein>
<keyword evidence="4" id="KW-1185">Reference proteome</keyword>
<sequence length="1439" mass="165844">MSLSSEAKKLLRTELQQQRLKQEVAKYNEAKRLFKGLTDLDHKPGHREHTYYKYWLASNGYTDRNDTALLEAYKLEELYSQYIIRVARKGYTVIDHPIEVYGIPDAHECIDGNQPLRLIIDIDARQKSDPTNAKLPSLDSEKITREDLLSRILVACADALSLIPGCMLSLNSFALASSSNADKCSWHIIYPRAQFVDYRELKGFTEKVVELVGEPYSKFIDVGLPKSHFSLRLLGSAKEGRIKRPAISSVKKGLQKLEDYLVQPKEIYSVIWPRTFSSEEPVKEEFQPIDDENALVKGANMVIAQYGWLQIGRTEKRFINFQTQSVKECPICDVKHEKDQLYGFIRKNEHFVLKCYRQKQYKPDHKGLSFSKVSDKVESEVKPKWGLIERLPNAVKHPRPLVELSGKNINAREMENAPEAYPDFLKCPICDVKHEKDQLYGFIRKNEHFVLKCYRQKQYKPDHKGLSFSKVSDKVESEVKPKWGLIERLPNAVKHPRPLVELSGKNINAREMENAPEAYPDFLSEESTTSLIRSPVMTGKTKALRIILNSLAKEGSRLPCFVWVSYRKTLSNETKAKVDILQNAELRVCNYQEVEGDLAICNWDVIIVQAESIHRLSLFGGRSYVVILDEVNAIMRQMNSGVHARESENAMRDLLKSAVHVLAMDAFANESTLNFLRQYRGEDIRVFDNKYQPHKGKSVKILYDPDKGSEAIRKGLKLLQEGKRVAFSVTSCKKARAIAVQASKLLKPDGSHVLLRVYFGQMDGKQRQEDFADINATWSGLDCVVYTSTVEAGISFEISNHFDSVIEISNINTGVHAEAFAQMFYRVRDCPHHTISLYNSKKTGIFKEPNRDLIRAELSALRPGDLPTAIKGGPLKPEDIPSTKRRKTKVRTANLCFAKIKILRFDAEQKVRIERFQDSPDHAHSIEESDKLKRPQAVRVLVEKEAVKNYPVPAIVDAVKEYATENMDLGTSIKELKWREVANIKYKIQGSQNTYLNDSSKLSSDIQDAISFLKKEGYQVELYTTQSTRGFVFARLKQLEKLQKYGWLTLIDSTHKTNRYDWRLFTLYIQDGYGCWDIGGHFFVSNEDSNTVAEALMIIRRFCSSWKPRYFLADQSSIEAKSIVMAFPGLQKGEQECDVIFCTVHVMRTWMNKIYDPKTRNKMVHAMHKRTKIGCEMLIQQSIEECALTPIKRYITRYYLKNTRQWALWARQHSPLLLQVTSTNALESYHSELNRTTSSQHGLIGACNKIVALDSKKRSDSDYVAFEFRVKKISAAGIDDDILREIHKFPFPIQKLIVSEILSVEDRIEKGKDLPGLMSLECQCLFFHKYMLPCKHIFHEQIHGPRKLLTIDAWKQFQQTFDESGFEIYEHRELINFEILEKNENDRAAENRKLTVNELMERTRNEYWNIEENGDEKEKREFLERLKTCLDPILKKNNN</sequence>
<evidence type="ECO:0000313" key="4">
    <source>
        <dbReference type="Proteomes" id="UP000266861"/>
    </source>
</evidence>
<dbReference type="EMBL" id="PQFF01000126">
    <property type="protein sequence ID" value="RHZ80480.1"/>
    <property type="molecule type" value="Genomic_DNA"/>
</dbReference>